<gene>
    <name evidence="2" type="ORF">SBD_7856</name>
</gene>
<sequence>MRRRVGSGAGPVGGAVAWFLAASAWSEAIPSGGSTRANPGGASWGLRATRSSTSI</sequence>
<protein>
    <submittedName>
        <fullName evidence="2">Uncharacterized protein</fullName>
    </submittedName>
</protein>
<dbReference type="EMBL" id="KB405097">
    <property type="protein sequence ID" value="EMF51138.1"/>
    <property type="molecule type" value="Genomic_DNA"/>
</dbReference>
<feature type="region of interest" description="Disordered" evidence="1">
    <location>
        <begin position="30"/>
        <end position="55"/>
    </location>
</feature>
<dbReference type="Proteomes" id="UP000030760">
    <property type="component" value="Unassembled WGS sequence"/>
</dbReference>
<accession>M3EQ31</accession>
<evidence type="ECO:0000313" key="3">
    <source>
        <dbReference type="Proteomes" id="UP000030760"/>
    </source>
</evidence>
<organism evidence="2 3">
    <name type="scientific">Streptomyces bottropensis ATCC 25435</name>
    <dbReference type="NCBI Taxonomy" id="1054862"/>
    <lineage>
        <taxon>Bacteria</taxon>
        <taxon>Bacillati</taxon>
        <taxon>Actinomycetota</taxon>
        <taxon>Actinomycetes</taxon>
        <taxon>Kitasatosporales</taxon>
        <taxon>Streptomycetaceae</taxon>
        <taxon>Streptomyces</taxon>
    </lineage>
</organism>
<evidence type="ECO:0000313" key="2">
    <source>
        <dbReference type="EMBL" id="EMF51138.1"/>
    </source>
</evidence>
<evidence type="ECO:0000256" key="1">
    <source>
        <dbReference type="SAM" id="MobiDB-lite"/>
    </source>
</evidence>
<proteinExistence type="predicted"/>
<dbReference type="AlphaFoldDB" id="M3EQ31"/>
<name>M3EQ31_9ACTN</name>
<reference evidence="3" key="1">
    <citation type="journal article" date="2013" name="Genome Announc.">
        <title>Draft Genome Sequence of Streptomyces bottropensis ATCC 25435, a Bottromycin-Producing Actinomycete.</title>
        <authorList>
            <person name="Zhang H."/>
            <person name="Zhou W."/>
            <person name="Zhuang Y."/>
            <person name="Liang X."/>
            <person name="Liu T."/>
        </authorList>
    </citation>
    <scope>NUCLEOTIDE SEQUENCE [LARGE SCALE GENOMIC DNA]</scope>
    <source>
        <strain evidence="3">ATCC 25435</strain>
    </source>
</reference>